<name>A0A0D6JBX1_9HYPH</name>
<keyword evidence="3" id="KW-1185">Reference proteome</keyword>
<dbReference type="Pfam" id="PF07077">
    <property type="entry name" value="DUF1345"/>
    <property type="match status" value="1"/>
</dbReference>
<evidence type="ECO:0000313" key="3">
    <source>
        <dbReference type="Proteomes" id="UP000033187"/>
    </source>
</evidence>
<proteinExistence type="predicted"/>
<dbReference type="EMBL" id="LN829119">
    <property type="protein sequence ID" value="CPR15852.1"/>
    <property type="molecule type" value="Genomic_DNA"/>
</dbReference>
<evidence type="ECO:0000313" key="2">
    <source>
        <dbReference type="EMBL" id="CPR15852.1"/>
    </source>
</evidence>
<feature type="transmembrane region" description="Helical" evidence="1">
    <location>
        <begin position="23"/>
        <end position="44"/>
    </location>
</feature>
<dbReference type="InterPro" id="IPR009781">
    <property type="entry name" value="DUF1345"/>
</dbReference>
<sequence length="83" mass="9116">MPICITAHTGKVAKLDWDFPMTIPHAMLILLIFSFVIGMTCKVADVATTNREIRRVVLIHGVISFFFNAILIALGVNIAGSFL</sequence>
<keyword evidence="1" id="KW-1133">Transmembrane helix</keyword>
<feature type="transmembrane region" description="Helical" evidence="1">
    <location>
        <begin position="56"/>
        <end position="80"/>
    </location>
</feature>
<reference evidence="3" key="1">
    <citation type="submission" date="2015-02" db="EMBL/GenBank/DDBJ databases">
        <authorList>
            <person name="Chooi Y.-H."/>
        </authorList>
    </citation>
    <scope>NUCLEOTIDE SEQUENCE [LARGE SCALE GENOMIC DNA]</scope>
    <source>
        <strain evidence="3">strain Y</strain>
    </source>
</reference>
<dbReference type="Proteomes" id="UP000033187">
    <property type="component" value="Chromosome 1"/>
</dbReference>
<keyword evidence="1" id="KW-0472">Membrane</keyword>
<dbReference type="KEGG" id="fiy:BN1229_v1_0534"/>
<evidence type="ECO:0008006" key="4">
    <source>
        <dbReference type="Google" id="ProtNLM"/>
    </source>
</evidence>
<organism evidence="2 3">
    <name type="scientific">Candidatus Filomicrobium marinum</name>
    <dbReference type="NCBI Taxonomy" id="1608628"/>
    <lineage>
        <taxon>Bacteria</taxon>
        <taxon>Pseudomonadati</taxon>
        <taxon>Pseudomonadota</taxon>
        <taxon>Alphaproteobacteria</taxon>
        <taxon>Hyphomicrobiales</taxon>
        <taxon>Hyphomicrobiaceae</taxon>
        <taxon>Filomicrobium</taxon>
    </lineage>
</organism>
<accession>A0A0D6JBX1</accession>
<keyword evidence="1" id="KW-0812">Transmembrane</keyword>
<protein>
    <recommendedName>
        <fullName evidence="4">DUF1345 domain-containing protein</fullName>
    </recommendedName>
</protein>
<gene>
    <name evidence="2" type="ORF">YBN1229_v1_0534</name>
</gene>
<evidence type="ECO:0000256" key="1">
    <source>
        <dbReference type="SAM" id="Phobius"/>
    </source>
</evidence>
<dbReference type="AlphaFoldDB" id="A0A0D6JBX1"/>